<dbReference type="AlphaFoldDB" id="A0A0G0LQX2"/>
<feature type="transmembrane region" description="Helical" evidence="8">
    <location>
        <begin position="12"/>
        <end position="30"/>
    </location>
</feature>
<feature type="domain" description="Glycosyltransferase RgtA/B/C/D-like" evidence="9">
    <location>
        <begin position="74"/>
        <end position="203"/>
    </location>
</feature>
<evidence type="ECO:0000313" key="10">
    <source>
        <dbReference type="EMBL" id="KKQ54991.1"/>
    </source>
</evidence>
<keyword evidence="3" id="KW-0328">Glycosyltransferase</keyword>
<keyword evidence="5 8" id="KW-0812">Transmembrane</keyword>
<protein>
    <recommendedName>
        <fullName evidence="9">Glycosyltransferase RgtA/B/C/D-like domain-containing protein</fullName>
    </recommendedName>
</protein>
<feature type="non-terminal residue" evidence="10">
    <location>
        <position position="269"/>
    </location>
</feature>
<feature type="transmembrane region" description="Helical" evidence="8">
    <location>
        <begin position="58"/>
        <end position="80"/>
    </location>
</feature>
<evidence type="ECO:0000256" key="7">
    <source>
        <dbReference type="ARBA" id="ARBA00023136"/>
    </source>
</evidence>
<dbReference type="GO" id="GO:0016763">
    <property type="term" value="F:pentosyltransferase activity"/>
    <property type="evidence" value="ECO:0007669"/>
    <property type="project" value="TreeGrafter"/>
</dbReference>
<dbReference type="InterPro" id="IPR038731">
    <property type="entry name" value="RgtA/B/C-like"/>
</dbReference>
<evidence type="ECO:0000256" key="8">
    <source>
        <dbReference type="SAM" id="Phobius"/>
    </source>
</evidence>
<evidence type="ECO:0000256" key="2">
    <source>
        <dbReference type="ARBA" id="ARBA00022475"/>
    </source>
</evidence>
<feature type="transmembrane region" description="Helical" evidence="8">
    <location>
        <begin position="229"/>
        <end position="249"/>
    </location>
</feature>
<dbReference type="GO" id="GO:0005886">
    <property type="term" value="C:plasma membrane"/>
    <property type="evidence" value="ECO:0007669"/>
    <property type="project" value="UniProtKB-SubCell"/>
</dbReference>
<dbReference type="STRING" id="1618583.US75_C0036G0012"/>
<dbReference type="GO" id="GO:0009103">
    <property type="term" value="P:lipopolysaccharide biosynthetic process"/>
    <property type="evidence" value="ECO:0007669"/>
    <property type="project" value="UniProtKB-ARBA"/>
</dbReference>
<name>A0A0G0LQX2_9BACT</name>
<accession>A0A0G0LQX2</accession>
<organism evidence="10 11">
    <name type="scientific">Candidatus Woesebacteria bacterium GW2011_GWC1_38_13</name>
    <dbReference type="NCBI Taxonomy" id="1618583"/>
    <lineage>
        <taxon>Bacteria</taxon>
        <taxon>Candidatus Woeseibacteriota</taxon>
    </lineage>
</organism>
<evidence type="ECO:0000256" key="4">
    <source>
        <dbReference type="ARBA" id="ARBA00022679"/>
    </source>
</evidence>
<keyword evidence="7 8" id="KW-0472">Membrane</keyword>
<evidence type="ECO:0000256" key="5">
    <source>
        <dbReference type="ARBA" id="ARBA00022692"/>
    </source>
</evidence>
<gene>
    <name evidence="10" type="ORF">US75_C0036G0012</name>
</gene>
<dbReference type="Proteomes" id="UP000034096">
    <property type="component" value="Unassembled WGS sequence"/>
</dbReference>
<dbReference type="PANTHER" id="PTHR33908">
    <property type="entry name" value="MANNOSYLTRANSFERASE YKCB-RELATED"/>
    <property type="match status" value="1"/>
</dbReference>
<evidence type="ECO:0000256" key="6">
    <source>
        <dbReference type="ARBA" id="ARBA00022989"/>
    </source>
</evidence>
<comment type="subcellular location">
    <subcellularLocation>
        <location evidence="1">Cell membrane</location>
        <topology evidence="1">Multi-pass membrane protein</topology>
    </subcellularLocation>
</comment>
<proteinExistence type="predicted"/>
<feature type="transmembrane region" description="Helical" evidence="8">
    <location>
        <begin position="175"/>
        <end position="202"/>
    </location>
</feature>
<keyword evidence="2" id="KW-1003">Cell membrane</keyword>
<feature type="transmembrane region" description="Helical" evidence="8">
    <location>
        <begin position="92"/>
        <end position="110"/>
    </location>
</feature>
<evidence type="ECO:0000256" key="3">
    <source>
        <dbReference type="ARBA" id="ARBA00022676"/>
    </source>
</evidence>
<reference evidence="10 11" key="1">
    <citation type="journal article" date="2015" name="Nature">
        <title>rRNA introns, odd ribosomes, and small enigmatic genomes across a large radiation of phyla.</title>
        <authorList>
            <person name="Brown C.T."/>
            <person name="Hug L.A."/>
            <person name="Thomas B.C."/>
            <person name="Sharon I."/>
            <person name="Castelle C.J."/>
            <person name="Singh A."/>
            <person name="Wilkins M.J."/>
            <person name="Williams K.H."/>
            <person name="Banfield J.F."/>
        </authorList>
    </citation>
    <scope>NUCLEOTIDE SEQUENCE [LARGE SCALE GENOMIC DNA]</scope>
</reference>
<comment type="caution">
    <text evidence="10">The sequence shown here is derived from an EMBL/GenBank/DDBJ whole genome shotgun (WGS) entry which is preliminary data.</text>
</comment>
<evidence type="ECO:0000256" key="1">
    <source>
        <dbReference type="ARBA" id="ARBA00004651"/>
    </source>
</evidence>
<evidence type="ECO:0000259" key="9">
    <source>
        <dbReference type="Pfam" id="PF13231"/>
    </source>
</evidence>
<feature type="transmembrane region" description="Helical" evidence="8">
    <location>
        <begin position="122"/>
        <end position="141"/>
    </location>
</feature>
<dbReference type="InterPro" id="IPR050297">
    <property type="entry name" value="LipidA_mod_glycosyltrf_83"/>
</dbReference>
<feature type="transmembrane region" description="Helical" evidence="8">
    <location>
        <begin position="147"/>
        <end position="163"/>
    </location>
</feature>
<evidence type="ECO:0000313" key="11">
    <source>
        <dbReference type="Proteomes" id="UP000034096"/>
    </source>
</evidence>
<dbReference type="PANTHER" id="PTHR33908:SF11">
    <property type="entry name" value="MEMBRANE PROTEIN"/>
    <property type="match status" value="1"/>
</dbReference>
<keyword evidence="6 8" id="KW-1133">Transmembrane helix</keyword>
<sequence>MKKIKNFFQNWTSYLLLTIVLIAAFYIRIYRIDDLLGFYYDQGRDALVIWRLWHEGKLFLIGPVTGLAGIFLGPFYYYLIAPLYLIGGGDPVVVSIFLAALSVVALLFLYKLGSEMHSRTAGLIGAVIGGFSYYIIYNSRWLSNPNPMFLLSMLFLLSLWRIVRDGEKKWWTISLFLVGVSLHFESASAFFYIPVFIIFTLWRLLSVERTNTILSDGWLIRFVKINRRVIFHTLLAFFVTLIPQIVFNFRHENILLNNFIKLFTRDNAF</sequence>
<keyword evidence="4" id="KW-0808">Transferase</keyword>
<dbReference type="EMBL" id="LBUE01000036">
    <property type="protein sequence ID" value="KKQ54991.1"/>
    <property type="molecule type" value="Genomic_DNA"/>
</dbReference>
<dbReference type="Pfam" id="PF13231">
    <property type="entry name" value="PMT_2"/>
    <property type="match status" value="1"/>
</dbReference>